<dbReference type="PANTHER" id="PTHR46651">
    <property type="entry name" value="POLYADENYLATE-BINDING PROTEIN-INTERACTING PROTEIN 7"/>
    <property type="match status" value="1"/>
</dbReference>
<keyword evidence="2" id="KW-1185">Reference proteome</keyword>
<sequence length="436" mass="47520">MRLSKKAILPTNPSIVTPRGVTALNPNAAEFIPSLLRSPSSGSTSNTSESSRFASFGLSDKAIINRSKPSVSYNSNEASQFWHHQLPDDITPDFMVEDVSQSFSGLSLAGLSLLDEIEAAIYSAFSASGYALNELQESSPHGFDRSSFSNEKLRYSGSFGEDSASSAFLNKVSKPWDRQIGSNHQLFGGTKEAALYNGNSGQGGNDALGEHGIVNATQTNPLEFLASKFPGFDADSLSQVYYANGRDLNMTTEMLIQLEIQIEGPFIPKLKTKSAPNLNAMDFPALSAPENQNILHKYSGDDMELSGNPFRSNHKDNLLFCKSSSSAPTRGTQDCLSCEENAISGFRYLEVLATTYGSSASNGRATYSDRLQSRASTRAPPVWLEIGVAVANLYIKLQEEARDHVRLRNAYFEQLLILEIVKSDLLFLVCLWSSGL</sequence>
<organism evidence="1 2">
    <name type="scientific">Trapa natans</name>
    <name type="common">Water chestnut</name>
    <dbReference type="NCBI Taxonomy" id="22666"/>
    <lineage>
        <taxon>Eukaryota</taxon>
        <taxon>Viridiplantae</taxon>
        <taxon>Streptophyta</taxon>
        <taxon>Embryophyta</taxon>
        <taxon>Tracheophyta</taxon>
        <taxon>Spermatophyta</taxon>
        <taxon>Magnoliopsida</taxon>
        <taxon>eudicotyledons</taxon>
        <taxon>Gunneridae</taxon>
        <taxon>Pentapetalae</taxon>
        <taxon>rosids</taxon>
        <taxon>malvids</taxon>
        <taxon>Myrtales</taxon>
        <taxon>Lythraceae</taxon>
        <taxon>Trapa</taxon>
    </lineage>
</organism>
<proteinExistence type="predicted"/>
<dbReference type="AlphaFoldDB" id="A0AAN7R7H3"/>
<name>A0AAN7R7H3_TRANT</name>
<dbReference type="CDD" id="cd14371">
    <property type="entry name" value="CUE_CID7_like"/>
    <property type="match status" value="1"/>
</dbReference>
<protein>
    <submittedName>
        <fullName evidence="1">Uncharacterized protein</fullName>
    </submittedName>
</protein>
<dbReference type="PANTHER" id="PTHR46651:SF1">
    <property type="entry name" value="SMALL MUTS RELATED FAMILY PROTEIN"/>
    <property type="match status" value="1"/>
</dbReference>
<comment type="caution">
    <text evidence="1">The sequence shown here is derived from an EMBL/GenBank/DDBJ whole genome shotgun (WGS) entry which is preliminary data.</text>
</comment>
<dbReference type="InterPro" id="IPR041806">
    <property type="entry name" value="CID5/6/7_CUE"/>
</dbReference>
<dbReference type="EMBL" id="JAXQNO010000010">
    <property type="protein sequence ID" value="KAK4790231.1"/>
    <property type="molecule type" value="Genomic_DNA"/>
</dbReference>
<gene>
    <name evidence="1" type="ORF">SAY86_017535</name>
</gene>
<evidence type="ECO:0000313" key="1">
    <source>
        <dbReference type="EMBL" id="KAK4790231.1"/>
    </source>
</evidence>
<reference evidence="1 2" key="1">
    <citation type="journal article" date="2023" name="Hortic Res">
        <title>Pangenome of water caltrop reveals structural variations and asymmetric subgenome divergence after allopolyploidization.</title>
        <authorList>
            <person name="Zhang X."/>
            <person name="Chen Y."/>
            <person name="Wang L."/>
            <person name="Yuan Y."/>
            <person name="Fang M."/>
            <person name="Shi L."/>
            <person name="Lu R."/>
            <person name="Comes H.P."/>
            <person name="Ma Y."/>
            <person name="Chen Y."/>
            <person name="Huang G."/>
            <person name="Zhou Y."/>
            <person name="Zheng Z."/>
            <person name="Qiu Y."/>
        </authorList>
    </citation>
    <scope>NUCLEOTIDE SEQUENCE [LARGE SCALE GENOMIC DNA]</scope>
    <source>
        <strain evidence="1">F231</strain>
    </source>
</reference>
<evidence type="ECO:0000313" key="2">
    <source>
        <dbReference type="Proteomes" id="UP001346149"/>
    </source>
</evidence>
<accession>A0AAN7R7H3</accession>
<dbReference type="Proteomes" id="UP001346149">
    <property type="component" value="Unassembled WGS sequence"/>
</dbReference>
<dbReference type="InterPro" id="IPR053242">
    <property type="entry name" value="PAM2-like_domain"/>
</dbReference>